<protein>
    <recommendedName>
        <fullName evidence="4">Primosomal protein N' 3' DNA-binding domain-containing protein</fullName>
    </recommendedName>
</protein>
<feature type="domain" description="Primosomal protein N' 3' DNA-binding" evidence="4">
    <location>
        <begin position="11"/>
        <end position="96"/>
    </location>
</feature>
<dbReference type="EMBL" id="BARW01039061">
    <property type="protein sequence ID" value="GAJ17681.1"/>
    <property type="molecule type" value="Genomic_DNA"/>
</dbReference>
<sequence>MPDKKREYAGVAFSLPMDKLFHYRIPAPLKNEVEVGKRVWVEFGHKDKVGYVVGLAESAEVKDVKPVKSVIDAEPIVSGHMLELCRWISETYLCSL</sequence>
<dbReference type="Pfam" id="PF17764">
    <property type="entry name" value="PriA_3primeBD"/>
    <property type="match status" value="1"/>
</dbReference>
<dbReference type="InterPro" id="IPR042115">
    <property type="entry name" value="PriA_3primeBD_sf"/>
</dbReference>
<evidence type="ECO:0000256" key="3">
    <source>
        <dbReference type="ARBA" id="ARBA00023125"/>
    </source>
</evidence>
<dbReference type="InterPro" id="IPR041222">
    <property type="entry name" value="PriA_3primeBD"/>
</dbReference>
<dbReference type="PANTHER" id="PTHR30580">
    <property type="entry name" value="PRIMOSOMAL PROTEIN N"/>
    <property type="match status" value="1"/>
</dbReference>
<dbReference type="Gene3D" id="3.40.1440.60">
    <property type="entry name" value="PriA, 3(prime) DNA-binding domain"/>
    <property type="match status" value="1"/>
</dbReference>
<dbReference type="GO" id="GO:0005524">
    <property type="term" value="F:ATP binding"/>
    <property type="evidence" value="ECO:0007669"/>
    <property type="project" value="UniProtKB-KW"/>
</dbReference>
<dbReference type="GO" id="GO:0006270">
    <property type="term" value="P:DNA replication initiation"/>
    <property type="evidence" value="ECO:0007669"/>
    <property type="project" value="TreeGrafter"/>
</dbReference>
<dbReference type="GO" id="GO:0043138">
    <property type="term" value="F:3'-5' DNA helicase activity"/>
    <property type="evidence" value="ECO:0007669"/>
    <property type="project" value="TreeGrafter"/>
</dbReference>
<evidence type="ECO:0000313" key="5">
    <source>
        <dbReference type="EMBL" id="GAJ17681.1"/>
    </source>
</evidence>
<dbReference type="GO" id="GO:0003677">
    <property type="term" value="F:DNA binding"/>
    <property type="evidence" value="ECO:0007669"/>
    <property type="project" value="UniProtKB-KW"/>
</dbReference>
<evidence type="ECO:0000256" key="2">
    <source>
        <dbReference type="ARBA" id="ARBA00022840"/>
    </source>
</evidence>
<accession>X1VN84</accession>
<organism evidence="5">
    <name type="scientific">marine sediment metagenome</name>
    <dbReference type="NCBI Taxonomy" id="412755"/>
    <lineage>
        <taxon>unclassified sequences</taxon>
        <taxon>metagenomes</taxon>
        <taxon>ecological metagenomes</taxon>
    </lineage>
</organism>
<proteinExistence type="predicted"/>
<evidence type="ECO:0000256" key="1">
    <source>
        <dbReference type="ARBA" id="ARBA00022741"/>
    </source>
</evidence>
<evidence type="ECO:0000259" key="4">
    <source>
        <dbReference type="Pfam" id="PF17764"/>
    </source>
</evidence>
<reference evidence="5" key="1">
    <citation type="journal article" date="2014" name="Front. Microbiol.">
        <title>High frequency of phylogenetically diverse reductive dehalogenase-homologous genes in deep subseafloor sedimentary metagenomes.</title>
        <authorList>
            <person name="Kawai M."/>
            <person name="Futagami T."/>
            <person name="Toyoda A."/>
            <person name="Takaki Y."/>
            <person name="Nishi S."/>
            <person name="Hori S."/>
            <person name="Arai W."/>
            <person name="Tsubouchi T."/>
            <person name="Morono Y."/>
            <person name="Uchiyama I."/>
            <person name="Ito T."/>
            <person name="Fujiyama A."/>
            <person name="Inagaki F."/>
            <person name="Takami H."/>
        </authorList>
    </citation>
    <scope>NUCLEOTIDE SEQUENCE</scope>
    <source>
        <strain evidence="5">Expedition CK06-06</strain>
    </source>
</reference>
<dbReference type="PANTHER" id="PTHR30580:SF1">
    <property type="entry name" value="COMF OPERON PROTEIN 1"/>
    <property type="match status" value="1"/>
</dbReference>
<dbReference type="GO" id="GO:0006310">
    <property type="term" value="P:DNA recombination"/>
    <property type="evidence" value="ECO:0007669"/>
    <property type="project" value="TreeGrafter"/>
</dbReference>
<feature type="non-terminal residue" evidence="5">
    <location>
        <position position="96"/>
    </location>
</feature>
<keyword evidence="3" id="KW-0238">DNA-binding</keyword>
<gene>
    <name evidence="5" type="ORF">S12H4_59673</name>
</gene>
<dbReference type="GO" id="GO:0006302">
    <property type="term" value="P:double-strand break repair"/>
    <property type="evidence" value="ECO:0007669"/>
    <property type="project" value="TreeGrafter"/>
</dbReference>
<dbReference type="AlphaFoldDB" id="X1VN84"/>
<keyword evidence="1" id="KW-0547">Nucleotide-binding</keyword>
<name>X1VN84_9ZZZZ</name>
<comment type="caution">
    <text evidence="5">The sequence shown here is derived from an EMBL/GenBank/DDBJ whole genome shotgun (WGS) entry which is preliminary data.</text>
</comment>
<keyword evidence="2" id="KW-0067">ATP-binding</keyword>